<dbReference type="STRING" id="1434110.MSHOH_2670"/>
<keyword evidence="11" id="KW-1185">Reference proteome</keyword>
<organism evidence="10 11">
    <name type="scientific">Methanosarcina horonobensis HB-1 = JCM 15518</name>
    <dbReference type="NCBI Taxonomy" id="1434110"/>
    <lineage>
        <taxon>Archaea</taxon>
        <taxon>Methanobacteriati</taxon>
        <taxon>Methanobacteriota</taxon>
        <taxon>Stenosarchaea group</taxon>
        <taxon>Methanomicrobia</taxon>
        <taxon>Methanosarcinales</taxon>
        <taxon>Methanosarcinaceae</taxon>
        <taxon>Methanosarcina</taxon>
    </lineage>
</organism>
<dbReference type="Pfam" id="PF02687">
    <property type="entry name" value="FtsX"/>
    <property type="match status" value="1"/>
</dbReference>
<dbReference type="GO" id="GO:0005886">
    <property type="term" value="C:plasma membrane"/>
    <property type="evidence" value="ECO:0007669"/>
    <property type="project" value="UniProtKB-SubCell"/>
</dbReference>
<evidence type="ECO:0000256" key="6">
    <source>
        <dbReference type="ARBA" id="ARBA00038076"/>
    </source>
</evidence>
<name>A0A0E3SHE4_9EURY</name>
<keyword evidence="10" id="KW-0131">Cell cycle</keyword>
<evidence type="ECO:0000256" key="7">
    <source>
        <dbReference type="SAM" id="Phobius"/>
    </source>
</evidence>
<dbReference type="PANTHER" id="PTHR30572">
    <property type="entry name" value="MEMBRANE COMPONENT OF TRANSPORTER-RELATED"/>
    <property type="match status" value="1"/>
</dbReference>
<dbReference type="InterPro" id="IPR025857">
    <property type="entry name" value="MacB_PCD"/>
</dbReference>
<evidence type="ECO:0000256" key="2">
    <source>
        <dbReference type="ARBA" id="ARBA00022475"/>
    </source>
</evidence>
<dbReference type="Pfam" id="PF12704">
    <property type="entry name" value="MacB_PCD"/>
    <property type="match status" value="1"/>
</dbReference>
<feature type="domain" description="MacB-like periplasmic core" evidence="9">
    <location>
        <begin position="39"/>
        <end position="262"/>
    </location>
</feature>
<dbReference type="InterPro" id="IPR050250">
    <property type="entry name" value="Macrolide_Exporter_MacB"/>
</dbReference>
<dbReference type="GO" id="GO:0022857">
    <property type="term" value="F:transmembrane transporter activity"/>
    <property type="evidence" value="ECO:0007669"/>
    <property type="project" value="TreeGrafter"/>
</dbReference>
<keyword evidence="5 7" id="KW-0472">Membrane</keyword>
<dbReference type="KEGG" id="mhor:MSHOH_2670"/>
<keyword evidence="3 7" id="KW-0812">Transmembrane</keyword>
<evidence type="ECO:0000313" key="11">
    <source>
        <dbReference type="Proteomes" id="UP000033101"/>
    </source>
</evidence>
<sequence length="427" mass="45999">MKHQKTEKSTPLDNGGFKIRNSIYLKMALNMLVHSKLRSWLTIIGIVIGVGSVIGIVSLGDAMQADIQTRLAEMDLTKILISPGYTRAESNMRGPPGMGWETSMDAELTDDDIDALQGLESIEHITGQISGSEEVKYAGETATLSIIGVDPQVWKYMTTLKPQSGRLLEPADRYVAVIGSDIASGVYDRDIGVNQIITIDNKSVRVVGILEEKGEGDDLSIYMPIDGAVELIEDAEEGVYDYIVVKAKSEDMVDELMEDIEDKLMISRHVIKEEDRDFSVTAAKSMAESVTEMTSSMTLFLGAIAAVSLLVGAVGIANTMFTSVLEKTKEIGTMKAIGAKNRDILMIFLFNSAMVGLVGGILGVILGWIVSAGLQTMMGGEMMSGGGVSPYLMIEGLVLAVLIGVISGVVPAYRASKLKPVDALRYE</sequence>
<feature type="transmembrane region" description="Helical" evidence="7">
    <location>
        <begin position="40"/>
        <end position="60"/>
    </location>
</feature>
<protein>
    <submittedName>
        <fullName evidence="10">Cell division protein FtsX</fullName>
    </submittedName>
</protein>
<evidence type="ECO:0000256" key="1">
    <source>
        <dbReference type="ARBA" id="ARBA00004651"/>
    </source>
</evidence>
<dbReference type="GO" id="GO:0051301">
    <property type="term" value="P:cell division"/>
    <property type="evidence" value="ECO:0007669"/>
    <property type="project" value="UniProtKB-KW"/>
</dbReference>
<keyword evidence="4 7" id="KW-1133">Transmembrane helix</keyword>
<feature type="domain" description="ABC3 transporter permease C-terminal" evidence="8">
    <location>
        <begin position="303"/>
        <end position="420"/>
    </location>
</feature>
<feature type="transmembrane region" description="Helical" evidence="7">
    <location>
        <begin position="345"/>
        <end position="370"/>
    </location>
</feature>
<dbReference type="InterPro" id="IPR003838">
    <property type="entry name" value="ABC3_permease_C"/>
</dbReference>
<gene>
    <name evidence="10" type="ORF">MSHOH_2670</name>
</gene>
<keyword evidence="10" id="KW-0132">Cell division</keyword>
<evidence type="ECO:0000256" key="4">
    <source>
        <dbReference type="ARBA" id="ARBA00022989"/>
    </source>
</evidence>
<dbReference type="AlphaFoldDB" id="A0A0E3SHE4"/>
<dbReference type="PATRIC" id="fig|1434110.4.peg.3445"/>
<keyword evidence="2" id="KW-1003">Cell membrane</keyword>
<comment type="similarity">
    <text evidence="6">Belongs to the ABC-4 integral membrane protein family.</text>
</comment>
<proteinExistence type="inferred from homology"/>
<evidence type="ECO:0000259" key="9">
    <source>
        <dbReference type="Pfam" id="PF12704"/>
    </source>
</evidence>
<feature type="transmembrane region" description="Helical" evidence="7">
    <location>
        <begin position="390"/>
        <end position="410"/>
    </location>
</feature>
<evidence type="ECO:0000256" key="3">
    <source>
        <dbReference type="ARBA" id="ARBA00022692"/>
    </source>
</evidence>
<evidence type="ECO:0000259" key="8">
    <source>
        <dbReference type="Pfam" id="PF02687"/>
    </source>
</evidence>
<evidence type="ECO:0000313" key="10">
    <source>
        <dbReference type="EMBL" id="AKB79153.1"/>
    </source>
</evidence>
<evidence type="ECO:0000256" key="5">
    <source>
        <dbReference type="ARBA" id="ARBA00023136"/>
    </source>
</evidence>
<dbReference type="Proteomes" id="UP000033101">
    <property type="component" value="Chromosome"/>
</dbReference>
<dbReference type="HOGENOM" id="CLU_000604_8_0_2"/>
<comment type="subcellular location">
    <subcellularLocation>
        <location evidence="1">Cell membrane</location>
        <topology evidence="1">Multi-pass membrane protein</topology>
    </subcellularLocation>
</comment>
<reference evidence="10 11" key="1">
    <citation type="submission" date="2014-07" db="EMBL/GenBank/DDBJ databases">
        <title>Methanogenic archaea and the global carbon cycle.</title>
        <authorList>
            <person name="Henriksen J.R."/>
            <person name="Luke J."/>
            <person name="Reinhart S."/>
            <person name="Benedict M.N."/>
            <person name="Youngblut N.D."/>
            <person name="Metcalf M.E."/>
            <person name="Whitaker R.J."/>
            <person name="Metcalf W.W."/>
        </authorList>
    </citation>
    <scope>NUCLEOTIDE SEQUENCE [LARGE SCALE GENOMIC DNA]</scope>
    <source>
        <strain evidence="10 11">HB-1</strain>
    </source>
</reference>
<accession>A0A0E3SHE4</accession>
<dbReference type="EMBL" id="CP009516">
    <property type="protein sequence ID" value="AKB79153.1"/>
    <property type="molecule type" value="Genomic_DNA"/>
</dbReference>
<dbReference type="PANTHER" id="PTHR30572:SF4">
    <property type="entry name" value="ABC TRANSPORTER PERMEASE YTRF"/>
    <property type="match status" value="1"/>
</dbReference>
<feature type="transmembrane region" description="Helical" evidence="7">
    <location>
        <begin position="299"/>
        <end position="325"/>
    </location>
</feature>